<dbReference type="SMART" id="SM00490">
    <property type="entry name" value="HELICc"/>
    <property type="match status" value="1"/>
</dbReference>
<dbReference type="Pfam" id="PF00270">
    <property type="entry name" value="DEAD"/>
    <property type="match status" value="1"/>
</dbReference>
<comment type="caution">
    <text evidence="7">The sequence shown here is derived from an EMBL/GenBank/DDBJ whole genome shotgun (WGS) entry which is preliminary data.</text>
</comment>
<dbReference type="GO" id="GO:0016787">
    <property type="term" value="F:hydrolase activity"/>
    <property type="evidence" value="ECO:0007669"/>
    <property type="project" value="UniProtKB-KW"/>
</dbReference>
<dbReference type="GO" id="GO:0004386">
    <property type="term" value="F:helicase activity"/>
    <property type="evidence" value="ECO:0007669"/>
    <property type="project" value="UniProtKB-KW"/>
</dbReference>
<dbReference type="InterPro" id="IPR011545">
    <property type="entry name" value="DEAD/DEAH_box_helicase_dom"/>
</dbReference>
<feature type="domain" description="Helicase C-terminal" evidence="6">
    <location>
        <begin position="598"/>
        <end position="759"/>
    </location>
</feature>
<dbReference type="EMBL" id="LZLC01000260">
    <property type="protein sequence ID" value="OBJ35716.1"/>
    <property type="molecule type" value="Genomic_DNA"/>
</dbReference>
<dbReference type="GO" id="GO:0003676">
    <property type="term" value="F:nucleic acid binding"/>
    <property type="evidence" value="ECO:0007669"/>
    <property type="project" value="InterPro"/>
</dbReference>
<dbReference type="PROSITE" id="PS51192">
    <property type="entry name" value="HELICASE_ATP_BIND_1"/>
    <property type="match status" value="1"/>
</dbReference>
<dbReference type="Pfam" id="PF00271">
    <property type="entry name" value="Helicase_C"/>
    <property type="match status" value="1"/>
</dbReference>
<evidence type="ECO:0000256" key="2">
    <source>
        <dbReference type="ARBA" id="ARBA00022801"/>
    </source>
</evidence>
<dbReference type="SMART" id="SM00487">
    <property type="entry name" value="DEXDc"/>
    <property type="match status" value="1"/>
</dbReference>
<dbReference type="InterPro" id="IPR014001">
    <property type="entry name" value="Helicase_ATP-bd"/>
</dbReference>
<keyword evidence="4" id="KW-0067">ATP-binding</keyword>
<reference evidence="7 8" key="1">
    <citation type="submission" date="2016-06" db="EMBL/GenBank/DDBJ databases">
        <authorList>
            <person name="Kjaerup R.B."/>
            <person name="Dalgaard T.S."/>
            <person name="Juul-Madsen H.R."/>
        </authorList>
    </citation>
    <scope>NUCLEOTIDE SEQUENCE [LARGE SCALE GENOMIC DNA]</scope>
    <source>
        <strain evidence="7 8">1127319.6</strain>
    </source>
</reference>
<evidence type="ECO:0000259" key="5">
    <source>
        <dbReference type="PROSITE" id="PS51192"/>
    </source>
</evidence>
<dbReference type="AlphaFoldDB" id="A0A1A3GJX4"/>
<dbReference type="RefSeq" id="WP_064986549.1">
    <property type="nucleotide sequence ID" value="NZ_LZLC01000260.1"/>
</dbReference>
<name>A0A1A3GJX4_MYCMU</name>
<dbReference type="PROSITE" id="PS51194">
    <property type="entry name" value="HELICASE_CTER"/>
    <property type="match status" value="1"/>
</dbReference>
<evidence type="ECO:0000256" key="1">
    <source>
        <dbReference type="ARBA" id="ARBA00022741"/>
    </source>
</evidence>
<dbReference type="PANTHER" id="PTHR47961">
    <property type="entry name" value="DNA POLYMERASE THETA, PUTATIVE (AFU_ORTHOLOGUE AFUA_1G05260)-RELATED"/>
    <property type="match status" value="1"/>
</dbReference>
<evidence type="ECO:0000256" key="3">
    <source>
        <dbReference type="ARBA" id="ARBA00022806"/>
    </source>
</evidence>
<dbReference type="GO" id="GO:0005524">
    <property type="term" value="F:ATP binding"/>
    <property type="evidence" value="ECO:0007669"/>
    <property type="project" value="UniProtKB-KW"/>
</dbReference>
<evidence type="ECO:0000256" key="4">
    <source>
        <dbReference type="ARBA" id="ARBA00022840"/>
    </source>
</evidence>
<protein>
    <submittedName>
        <fullName evidence="7">Helicase II</fullName>
    </submittedName>
</protein>
<sequence length="1168" mass="128056">MERALDLNLLGGALDGQSNLPTAEELQQLMADVEVQLLLGRASMSQPLLDAAWYLHGVASVSEARGRYSLGRQRQAFLVSAHIFDLALNDNGLEVHDRLSYGFAAAIGYRRGGRDPNATAIMNRLRADIRVDIPAIDHIDTLALEAGLAFLGFETRTLFRWLAIWRRQLAEIASDSALPDLTTTALGATHMVVLGIDDLLAYFARGRTTRSEAGSARLLAAATGQAGPGDINARWVAAHLLNFSGEAEAGSLWNPLILPPTIPDLVRQAFTVGSPPVLTLWEPQRDLLTHEPSPFDPDVRRMVLSVPTSGGKTLVAQILAVAHLASEATSVCYVTPTRSLGREVRRAMGSRVRILQKEAGSEQPDYPTIWDLPENESDPPDIEVMTPERLGHMLRHNPSEVVDRFGMFIIDEAQLLKEARRGFLLESVITLLQLLTEDKSHRIVLISAAMGNVGNIARWLTTDDKALTNESKWRGPRRLHAAFTTEADWNSTVTEKVQRGKKYKFRHITELSGRIRLRLAEGQTAELVTGDDIDWQLVRKSVDGISLQPNLPIDNGRSTKQYEIASDMITALGHAGSVLVVASTRPQAQQLAEGIASKLEELPAVTQLVDFVREQIGDEHPLVSVLRRGVGFHHARLPLEVLEALEEAARNDVLPYLTCTSTLTEGVNLPVRTVVIYDQSYPGQPEDTRLRGARLVNAMGRAGRAGRETEGWIVLVRGAAPTEEDFQFLNPDSDELKITSALATDNALESFAQLEERLRDDEDALFGGDDIASDFVGFVWNYLAIGEAADIAPEDLDLDDLVDTTLAATQSDDSRAACTQVAEAVRSAYVRSDPGERIRWPRTGTSIGSAREIDRLASELALSFARREADGSLPEIDNPYVAVRMPRTLKAILALPEAPKWQFLATARGDEIEVSPVDLLSDWLNGMLFSTMAERHLVAAHPTAWRVEQMVGAVTEHFEHYLSWTVGALVDNVNSRLEDLDVTARFCPDLGNYIRYGVDCASSLILMRSGIRSRRLAHAVSRHLPEEVAPTREGTRSWLAEMGIPGWREIFNVSASEALDLLEFTRVRSRSLLKALLETGSTTVDLVNPSWSTPSLGAPVTLESARGEPAPAPLTIYADDELIAQIASQDHADVQAILDTGLELALELDASTSPVTLHIALASSEAER</sequence>
<dbReference type="InterPro" id="IPR001650">
    <property type="entry name" value="Helicase_C-like"/>
</dbReference>
<dbReference type="PANTHER" id="PTHR47961:SF6">
    <property type="entry name" value="DNA-DIRECTED DNA POLYMERASE"/>
    <property type="match status" value="1"/>
</dbReference>
<evidence type="ECO:0000313" key="7">
    <source>
        <dbReference type="EMBL" id="OBJ35716.1"/>
    </source>
</evidence>
<organism evidence="7 8">
    <name type="scientific">Mycolicibacterium mucogenicum</name>
    <name type="common">Mycobacterium mucogenicum</name>
    <dbReference type="NCBI Taxonomy" id="56689"/>
    <lineage>
        <taxon>Bacteria</taxon>
        <taxon>Bacillati</taxon>
        <taxon>Actinomycetota</taxon>
        <taxon>Actinomycetes</taxon>
        <taxon>Mycobacteriales</taxon>
        <taxon>Mycobacteriaceae</taxon>
        <taxon>Mycolicibacterium</taxon>
    </lineage>
</organism>
<evidence type="ECO:0000313" key="8">
    <source>
        <dbReference type="Proteomes" id="UP000093898"/>
    </source>
</evidence>
<proteinExistence type="predicted"/>
<keyword evidence="2" id="KW-0378">Hydrolase</keyword>
<keyword evidence="3 7" id="KW-0347">Helicase</keyword>
<evidence type="ECO:0000259" key="6">
    <source>
        <dbReference type="PROSITE" id="PS51194"/>
    </source>
</evidence>
<dbReference type="InterPro" id="IPR027417">
    <property type="entry name" value="P-loop_NTPase"/>
</dbReference>
<gene>
    <name evidence="7" type="ORF">A5630_08930</name>
</gene>
<dbReference type="SUPFAM" id="SSF52540">
    <property type="entry name" value="P-loop containing nucleoside triphosphate hydrolases"/>
    <property type="match status" value="1"/>
</dbReference>
<dbReference type="Gene3D" id="3.40.50.300">
    <property type="entry name" value="P-loop containing nucleotide triphosphate hydrolases"/>
    <property type="match status" value="2"/>
</dbReference>
<dbReference type="Proteomes" id="UP000093898">
    <property type="component" value="Unassembled WGS sequence"/>
</dbReference>
<accession>A0A1A3GJX4</accession>
<dbReference type="OrthoDB" id="9815222at2"/>
<keyword evidence="1" id="KW-0547">Nucleotide-binding</keyword>
<feature type="domain" description="Helicase ATP-binding" evidence="5">
    <location>
        <begin position="293"/>
        <end position="468"/>
    </location>
</feature>
<dbReference type="InterPro" id="IPR050474">
    <property type="entry name" value="Hel308_SKI2-like"/>
</dbReference>